<accession>A0A2M4D9Q4</accession>
<reference evidence="1" key="1">
    <citation type="submission" date="2018-01" db="EMBL/GenBank/DDBJ databases">
        <title>An insight into the sialome of Amazonian anophelines.</title>
        <authorList>
            <person name="Ribeiro J.M."/>
            <person name="Scarpassa V."/>
            <person name="Calvo E."/>
        </authorList>
    </citation>
    <scope>NUCLEOTIDE SEQUENCE</scope>
</reference>
<proteinExistence type="predicted"/>
<dbReference type="EMBL" id="GGFL01010079">
    <property type="protein sequence ID" value="MBW74257.1"/>
    <property type="molecule type" value="Transcribed_RNA"/>
</dbReference>
<dbReference type="AlphaFoldDB" id="A0A2M4D9Q4"/>
<name>A0A2M4D9Q4_ANODA</name>
<protein>
    <submittedName>
        <fullName evidence="1">Putative secreted protein</fullName>
    </submittedName>
</protein>
<evidence type="ECO:0000313" key="1">
    <source>
        <dbReference type="EMBL" id="MBW74257.1"/>
    </source>
</evidence>
<sequence length="109" mass="12677">MARFVHFTVPISYCFFFLFLHFNNCHAITRWNLMSTDILRSLPVRGYNYLICAFTVTHNEARISQEGIFAANVLNSFFHYSSHIQQIVVLCLCFCAVSSTDVPLFRSFH</sequence>
<organism evidence="1">
    <name type="scientific">Anopheles darlingi</name>
    <name type="common">Mosquito</name>
    <dbReference type="NCBI Taxonomy" id="43151"/>
    <lineage>
        <taxon>Eukaryota</taxon>
        <taxon>Metazoa</taxon>
        <taxon>Ecdysozoa</taxon>
        <taxon>Arthropoda</taxon>
        <taxon>Hexapoda</taxon>
        <taxon>Insecta</taxon>
        <taxon>Pterygota</taxon>
        <taxon>Neoptera</taxon>
        <taxon>Endopterygota</taxon>
        <taxon>Diptera</taxon>
        <taxon>Nematocera</taxon>
        <taxon>Culicoidea</taxon>
        <taxon>Culicidae</taxon>
        <taxon>Anophelinae</taxon>
        <taxon>Anopheles</taxon>
    </lineage>
</organism>